<evidence type="ECO:0000313" key="13">
    <source>
        <dbReference type="Proteomes" id="UP001347796"/>
    </source>
</evidence>
<sequence>MEVSWSFLILLLAVLCKFSDCLEHDLTIDVGAGIEECLYQNVKKPTNLEIEYQVIDGGDLDVDFSIITPTGQKIVHDLRKTENVHKVDVKIPGAYRFCIDNTFSRFTNKVVFFEILTDDDDDEEDDNDWQLEKDEVEEYIDMTIDDLKKLVSTVKTNLEKSSQLQNILRVYEARDRNIQENNFHRVNFMSGVQLFIMISVGLTQVLMIRNLFTEQHPKNTKVST</sequence>
<keyword evidence="6 9" id="KW-0472">Membrane</keyword>
<evidence type="ECO:0000256" key="1">
    <source>
        <dbReference type="ARBA" id="ARBA00004479"/>
    </source>
</evidence>
<dbReference type="GO" id="GO:0012505">
    <property type="term" value="C:endomembrane system"/>
    <property type="evidence" value="ECO:0007669"/>
    <property type="project" value="UniProtKB-SubCell"/>
</dbReference>
<keyword evidence="13" id="KW-1185">Reference proteome</keyword>
<dbReference type="PANTHER" id="PTHR22811">
    <property type="entry name" value="TRANSMEMBRANE EMP24 DOMAIN-CONTAINING PROTEIN"/>
    <property type="match status" value="1"/>
</dbReference>
<evidence type="ECO:0000256" key="3">
    <source>
        <dbReference type="ARBA" id="ARBA00022692"/>
    </source>
</evidence>
<dbReference type="SUPFAM" id="SSF101576">
    <property type="entry name" value="Supernatant protein factor (SPF), C-terminal domain"/>
    <property type="match status" value="1"/>
</dbReference>
<name>A0AAN8K1I7_PATCE</name>
<dbReference type="EMBL" id="JAZGQO010000002">
    <property type="protein sequence ID" value="KAK6190913.1"/>
    <property type="molecule type" value="Genomic_DNA"/>
</dbReference>
<feature type="domain" description="GOLD" evidence="11">
    <location>
        <begin position="35"/>
        <end position="117"/>
    </location>
</feature>
<dbReference type="Proteomes" id="UP001347796">
    <property type="component" value="Unassembled WGS sequence"/>
</dbReference>
<organism evidence="12 13">
    <name type="scientific">Patella caerulea</name>
    <name type="common">Rayed Mediterranean limpet</name>
    <dbReference type="NCBI Taxonomy" id="87958"/>
    <lineage>
        <taxon>Eukaryota</taxon>
        <taxon>Metazoa</taxon>
        <taxon>Spiralia</taxon>
        <taxon>Lophotrochozoa</taxon>
        <taxon>Mollusca</taxon>
        <taxon>Gastropoda</taxon>
        <taxon>Patellogastropoda</taxon>
        <taxon>Patelloidea</taxon>
        <taxon>Patellidae</taxon>
        <taxon>Patella</taxon>
    </lineage>
</organism>
<feature type="transmembrane region" description="Helical" evidence="9">
    <location>
        <begin position="188"/>
        <end position="208"/>
    </location>
</feature>
<feature type="signal peptide" evidence="10">
    <location>
        <begin position="1"/>
        <end position="21"/>
    </location>
</feature>
<comment type="subcellular location">
    <subcellularLocation>
        <location evidence="7">Endomembrane system</location>
        <topology evidence="7">Single-pass membrane protein</topology>
    </subcellularLocation>
    <subcellularLocation>
        <location evidence="1 8">Membrane</location>
        <topology evidence="1 8">Single-pass type I membrane protein</topology>
    </subcellularLocation>
</comment>
<protein>
    <recommendedName>
        <fullName evidence="11">GOLD domain-containing protein</fullName>
    </recommendedName>
</protein>
<dbReference type="InterPro" id="IPR015720">
    <property type="entry name" value="Emp24-like"/>
</dbReference>
<evidence type="ECO:0000256" key="4">
    <source>
        <dbReference type="ARBA" id="ARBA00022729"/>
    </source>
</evidence>
<dbReference type="Pfam" id="PF01105">
    <property type="entry name" value="EMP24_GP25L"/>
    <property type="match status" value="1"/>
</dbReference>
<evidence type="ECO:0000256" key="5">
    <source>
        <dbReference type="ARBA" id="ARBA00022989"/>
    </source>
</evidence>
<dbReference type="InterPro" id="IPR036598">
    <property type="entry name" value="GOLD_dom_sf"/>
</dbReference>
<dbReference type="AlphaFoldDB" id="A0AAN8K1I7"/>
<comment type="caution">
    <text evidence="12">The sequence shown here is derived from an EMBL/GenBank/DDBJ whole genome shotgun (WGS) entry which is preliminary data.</text>
</comment>
<evidence type="ECO:0000259" key="11">
    <source>
        <dbReference type="PROSITE" id="PS50866"/>
    </source>
</evidence>
<dbReference type="PROSITE" id="PS50866">
    <property type="entry name" value="GOLD"/>
    <property type="match status" value="1"/>
</dbReference>
<dbReference type="SMART" id="SM01190">
    <property type="entry name" value="EMP24_GP25L"/>
    <property type="match status" value="1"/>
</dbReference>
<accession>A0AAN8K1I7</accession>
<comment type="similarity">
    <text evidence="2 8">Belongs to the EMP24/GP25L family.</text>
</comment>
<keyword evidence="4 10" id="KW-0732">Signal</keyword>
<evidence type="ECO:0000256" key="6">
    <source>
        <dbReference type="ARBA" id="ARBA00023136"/>
    </source>
</evidence>
<keyword evidence="5 9" id="KW-1133">Transmembrane helix</keyword>
<dbReference type="InterPro" id="IPR009038">
    <property type="entry name" value="GOLD_dom"/>
</dbReference>
<evidence type="ECO:0000256" key="7">
    <source>
        <dbReference type="ARBA" id="ARBA00037847"/>
    </source>
</evidence>
<evidence type="ECO:0000256" key="2">
    <source>
        <dbReference type="ARBA" id="ARBA00007104"/>
    </source>
</evidence>
<keyword evidence="3 8" id="KW-0812">Transmembrane</keyword>
<gene>
    <name evidence="12" type="ORF">SNE40_002679</name>
</gene>
<dbReference type="GO" id="GO:0016020">
    <property type="term" value="C:membrane"/>
    <property type="evidence" value="ECO:0007669"/>
    <property type="project" value="UniProtKB-SubCell"/>
</dbReference>
<evidence type="ECO:0000313" key="12">
    <source>
        <dbReference type="EMBL" id="KAK6190913.1"/>
    </source>
</evidence>
<reference evidence="12 13" key="1">
    <citation type="submission" date="2024-01" db="EMBL/GenBank/DDBJ databases">
        <title>The genome of the rayed Mediterranean limpet Patella caerulea (Linnaeus, 1758).</title>
        <authorList>
            <person name="Anh-Thu Weber A."/>
            <person name="Halstead-Nussloch G."/>
        </authorList>
    </citation>
    <scope>NUCLEOTIDE SEQUENCE [LARGE SCALE GENOMIC DNA]</scope>
    <source>
        <strain evidence="12">AATW-2023a</strain>
        <tissue evidence="12">Whole specimen</tissue>
    </source>
</reference>
<evidence type="ECO:0000256" key="10">
    <source>
        <dbReference type="SAM" id="SignalP"/>
    </source>
</evidence>
<evidence type="ECO:0000256" key="8">
    <source>
        <dbReference type="RuleBase" id="RU003827"/>
    </source>
</evidence>
<evidence type="ECO:0000256" key="9">
    <source>
        <dbReference type="SAM" id="Phobius"/>
    </source>
</evidence>
<proteinExistence type="inferred from homology"/>
<feature type="chain" id="PRO_5042954712" description="GOLD domain-containing protein" evidence="10">
    <location>
        <begin position="22"/>
        <end position="224"/>
    </location>
</feature>